<sequence length="336" mass="35794">MPRVGIREVAALADVSMGTVSHFLNHPTRVSAEKAKRIQEAIEKLGFVRNNAGRQLRLGRSSTVAYIVPDVSNPFFATIAEGVERRAAQAGLSVFLANSGGDRAREDSYLALFEEQGVRGMLVASHDPIEDRLAAARTRGTPSVLVGRRANSAAQPSISIDDVSGGYLAARHLIEIGCRRIAFVGGPLGIQQIADRLQGASNAVRESGTAMLEIIDIEHRIISVGHKVGAELSGRPAEHRPDGIFAVNDLLGIGLVQTLVGNGVRVPEDIAVVGYDDIEYAENSLVPLTSVRPPHEDFGIAAVDLLLTVIGDAPLPAETQLVFAPDLVVRRSTTRG</sequence>
<dbReference type="InterPro" id="IPR000843">
    <property type="entry name" value="HTH_LacI"/>
</dbReference>
<dbReference type="PANTHER" id="PTHR30146:SF109">
    <property type="entry name" value="HTH-TYPE TRANSCRIPTIONAL REGULATOR GALS"/>
    <property type="match status" value="1"/>
</dbReference>
<dbReference type="SMART" id="SM00354">
    <property type="entry name" value="HTH_LACI"/>
    <property type="match status" value="1"/>
</dbReference>
<dbReference type="Pfam" id="PF00356">
    <property type="entry name" value="LacI"/>
    <property type="match status" value="1"/>
</dbReference>
<dbReference type="Gene3D" id="1.10.260.40">
    <property type="entry name" value="lambda repressor-like DNA-binding domains"/>
    <property type="match status" value="1"/>
</dbReference>
<evidence type="ECO:0000259" key="4">
    <source>
        <dbReference type="PROSITE" id="PS50932"/>
    </source>
</evidence>
<evidence type="ECO:0000313" key="6">
    <source>
        <dbReference type="Proteomes" id="UP000621500"/>
    </source>
</evidence>
<evidence type="ECO:0000256" key="3">
    <source>
        <dbReference type="ARBA" id="ARBA00023163"/>
    </source>
</evidence>
<dbReference type="SUPFAM" id="SSF47413">
    <property type="entry name" value="lambda repressor-like DNA-binding domains"/>
    <property type="match status" value="1"/>
</dbReference>
<accession>A0ABQ4F035</accession>
<organism evidence="5 6">
    <name type="scientific">Plantactinospora mayteni</name>
    <dbReference type="NCBI Taxonomy" id="566021"/>
    <lineage>
        <taxon>Bacteria</taxon>
        <taxon>Bacillati</taxon>
        <taxon>Actinomycetota</taxon>
        <taxon>Actinomycetes</taxon>
        <taxon>Micromonosporales</taxon>
        <taxon>Micromonosporaceae</taxon>
        <taxon>Plantactinospora</taxon>
    </lineage>
</organism>
<dbReference type="RefSeq" id="WP_203861603.1">
    <property type="nucleotide sequence ID" value="NZ_BAAAZQ010000022.1"/>
</dbReference>
<dbReference type="InterPro" id="IPR046335">
    <property type="entry name" value="LacI/GalR-like_sensor"/>
</dbReference>
<evidence type="ECO:0000313" key="5">
    <source>
        <dbReference type="EMBL" id="GIH00277.1"/>
    </source>
</evidence>
<protein>
    <submittedName>
        <fullName evidence="5">LacI family transcriptional regulator</fullName>
    </submittedName>
</protein>
<gene>
    <name evidence="5" type="ORF">Pma05_68490</name>
</gene>
<dbReference type="Proteomes" id="UP000621500">
    <property type="component" value="Unassembled WGS sequence"/>
</dbReference>
<dbReference type="PROSITE" id="PS50932">
    <property type="entry name" value="HTH_LACI_2"/>
    <property type="match status" value="1"/>
</dbReference>
<dbReference type="Pfam" id="PF13377">
    <property type="entry name" value="Peripla_BP_3"/>
    <property type="match status" value="1"/>
</dbReference>
<keyword evidence="6" id="KW-1185">Reference proteome</keyword>
<dbReference type="InterPro" id="IPR028082">
    <property type="entry name" value="Peripla_BP_I"/>
</dbReference>
<evidence type="ECO:0000256" key="2">
    <source>
        <dbReference type="ARBA" id="ARBA00023125"/>
    </source>
</evidence>
<proteinExistence type="predicted"/>
<evidence type="ECO:0000256" key="1">
    <source>
        <dbReference type="ARBA" id="ARBA00023015"/>
    </source>
</evidence>
<dbReference type="PANTHER" id="PTHR30146">
    <property type="entry name" value="LACI-RELATED TRANSCRIPTIONAL REPRESSOR"/>
    <property type="match status" value="1"/>
</dbReference>
<name>A0ABQ4F035_9ACTN</name>
<keyword evidence="1" id="KW-0805">Transcription regulation</keyword>
<keyword evidence="2" id="KW-0238">DNA-binding</keyword>
<dbReference type="Gene3D" id="3.40.50.2300">
    <property type="match status" value="2"/>
</dbReference>
<feature type="domain" description="HTH lacI-type" evidence="4">
    <location>
        <begin position="4"/>
        <end position="58"/>
    </location>
</feature>
<dbReference type="EMBL" id="BONX01000052">
    <property type="protein sequence ID" value="GIH00277.1"/>
    <property type="molecule type" value="Genomic_DNA"/>
</dbReference>
<keyword evidence="3" id="KW-0804">Transcription</keyword>
<reference evidence="5 6" key="1">
    <citation type="submission" date="2021-01" db="EMBL/GenBank/DDBJ databases">
        <title>Whole genome shotgun sequence of Plantactinospora mayteni NBRC 109088.</title>
        <authorList>
            <person name="Komaki H."/>
            <person name="Tamura T."/>
        </authorList>
    </citation>
    <scope>NUCLEOTIDE SEQUENCE [LARGE SCALE GENOMIC DNA]</scope>
    <source>
        <strain evidence="5 6">NBRC 109088</strain>
    </source>
</reference>
<comment type="caution">
    <text evidence="5">The sequence shown here is derived from an EMBL/GenBank/DDBJ whole genome shotgun (WGS) entry which is preliminary data.</text>
</comment>
<dbReference type="SUPFAM" id="SSF53822">
    <property type="entry name" value="Periplasmic binding protein-like I"/>
    <property type="match status" value="1"/>
</dbReference>
<dbReference type="CDD" id="cd06293">
    <property type="entry name" value="PBP1_LacI-like"/>
    <property type="match status" value="1"/>
</dbReference>
<dbReference type="CDD" id="cd01392">
    <property type="entry name" value="HTH_LacI"/>
    <property type="match status" value="1"/>
</dbReference>
<dbReference type="InterPro" id="IPR010982">
    <property type="entry name" value="Lambda_DNA-bd_dom_sf"/>
</dbReference>